<dbReference type="GO" id="GO:0005975">
    <property type="term" value="P:carbohydrate metabolic process"/>
    <property type="evidence" value="ECO:0007669"/>
    <property type="project" value="InterPro"/>
</dbReference>
<dbReference type="RefSeq" id="WP_191141856.1">
    <property type="nucleotide sequence ID" value="NZ_JACXAH010000008.1"/>
</dbReference>
<protein>
    <submittedName>
        <fullName evidence="3">Type 2 lantipeptide synthetase LanM</fullName>
    </submittedName>
</protein>
<organism evidence="3 4">
    <name type="scientific">Polycladospora coralii</name>
    <dbReference type="NCBI Taxonomy" id="2771432"/>
    <lineage>
        <taxon>Bacteria</taxon>
        <taxon>Bacillati</taxon>
        <taxon>Bacillota</taxon>
        <taxon>Bacilli</taxon>
        <taxon>Bacillales</taxon>
        <taxon>Thermoactinomycetaceae</taxon>
        <taxon>Polycladospora</taxon>
    </lineage>
</organism>
<dbReference type="PIRSF" id="PIRSF037228">
    <property type="entry name" value="Lant_mod_RumM"/>
    <property type="match status" value="1"/>
</dbReference>
<dbReference type="GO" id="GO:0031179">
    <property type="term" value="P:peptide modification"/>
    <property type="evidence" value="ECO:0007669"/>
    <property type="project" value="InterPro"/>
</dbReference>
<sequence length="1045" mass="119189">MVDLKLKSSRWNKAAYLNERACNDDLLVEKEEGFDEWKEVGAFKELDIAKRIQIEQLNENQFKKILQQKHDPLLKSDLKFESVLQEIYEIDSSIILDEQDFSDDYLRVFPSFYKPFLRYAKQSLTVGINKLVKRHEETFLLDRLVSSILNTIHSKLVFLSFKTLISELHIAKLTDQLEGDTPTDRYQFFEEYILNDPVQTFKLLELYPVLARLMVEVTTKQIQNHIEAMTHFVDDYKKITQEIPKDYAELVRIQADAGDSHQDGRTVMMFRFASGSSLVYKPRSLAIDIHFNQLIEWVNRKGFQHALISAKSINCGTYGWQEFIEATSCVDQDGLNRFYYRQGGYIALFYMLGSVDFHYENVIASGEHPVLIDLETLFHQNIELKSIEKPFLKLLTQEIRESVLSSAMLPFKFSTSELIDFDLSGLGGEKGQESKKVLMPVIEDIGTDEMHLTKKPVVSQGSLNVPRMNGDLANAADHADEIQAGFQAMYQILLQSRNALFDHDGPIYAFANDKARHVIRATEVYSRFLLSSTHPDYLQNGIDRVKLFDHLWGMAKHGEILESIIPYECTDLLKHDIPYFTFRVNSTSIFTSNGEEIPSFYAQTAMDVVSNNIKRLSDEDMEKQLKYMHMSLDSLSKDIWDHREKRKFDTTRSGKKVDRKIFLTEAIEIGNNLVKNAIWNREENYALWIAPNLDSDGMLRMSPLGPGLYDGIMGLVVFLAQLAKVTEKKLYKNLAQAALKFFNSTIKTEKTSSGISAFNGNASFAFGMATLSQLWNDHSLLQKAYEFIDRMESDIRQDQVYDIVGGSAGALLVCLEIYQLEQNERVLQVANSLGEHLCDYLAQLDLDQQPLLSGFSHGAAGFSTALIKLAHVMDNKRYDEVGKKMLAYEHSLFHANSQNWIDLRQDVKHTHANFWCHGASGIGLARTLLLPTKDQQVQKDLEVAIRQTLRSGFGQGHSMCHGDLGNIDFLISASQVADHFNLKDLVDQCGMQIIEERRKEGWTFGLNVNSELYGFMLGLSGIGYGLLRLWDSSIPSVISLQIPKE</sequence>
<name>A0A926RU88_9BACL</name>
<dbReference type="GO" id="GO:0046872">
    <property type="term" value="F:metal ion binding"/>
    <property type="evidence" value="ECO:0007669"/>
    <property type="project" value="UniProtKB-KW"/>
</dbReference>
<dbReference type="InterPro" id="IPR017146">
    <property type="entry name" value="Lanti_2_LanM"/>
</dbReference>
<dbReference type="AlphaFoldDB" id="A0A926RU88"/>
<feature type="binding site" evidence="1">
    <location>
        <position position="960"/>
    </location>
    <ligand>
        <name>Zn(2+)</name>
        <dbReference type="ChEBI" id="CHEBI:29105"/>
    </ligand>
</feature>
<dbReference type="PRINTS" id="PR01950">
    <property type="entry name" value="LANCSUPER"/>
</dbReference>
<evidence type="ECO:0000259" key="2">
    <source>
        <dbReference type="Pfam" id="PF13575"/>
    </source>
</evidence>
<dbReference type="Pfam" id="PF05147">
    <property type="entry name" value="LANC_like"/>
    <property type="match status" value="1"/>
</dbReference>
<dbReference type="EMBL" id="JACXAH010000008">
    <property type="protein sequence ID" value="MBD1372089.1"/>
    <property type="molecule type" value="Genomic_DNA"/>
</dbReference>
<dbReference type="InterPro" id="IPR025410">
    <property type="entry name" value="Lant_dehyd"/>
</dbReference>
<dbReference type="CDD" id="cd04792">
    <property type="entry name" value="LanM-like"/>
    <property type="match status" value="1"/>
</dbReference>
<evidence type="ECO:0000256" key="1">
    <source>
        <dbReference type="PIRSR" id="PIRSR607822-1"/>
    </source>
</evidence>
<keyword evidence="1" id="KW-0862">Zinc</keyword>
<dbReference type="Pfam" id="PF13575">
    <property type="entry name" value="DUF4135"/>
    <property type="match status" value="1"/>
</dbReference>
<accession>A0A926RU88</accession>
<dbReference type="SMART" id="SM01260">
    <property type="entry name" value="LANC_like"/>
    <property type="match status" value="1"/>
</dbReference>
<comment type="caution">
    <text evidence="3">The sequence shown here is derived from an EMBL/GenBank/DDBJ whole genome shotgun (WGS) entry which is preliminary data.</text>
</comment>
<gene>
    <name evidence="3" type="primary">lanM</name>
    <name evidence="3" type="ORF">IC620_06910</name>
</gene>
<keyword evidence="4" id="KW-1185">Reference proteome</keyword>
<evidence type="ECO:0000313" key="4">
    <source>
        <dbReference type="Proteomes" id="UP000661691"/>
    </source>
</evidence>
<evidence type="ECO:0000313" key="3">
    <source>
        <dbReference type="EMBL" id="MBD1372089.1"/>
    </source>
</evidence>
<proteinExistence type="predicted"/>
<dbReference type="InterPro" id="IPR007822">
    <property type="entry name" value="LANC-like"/>
</dbReference>
<dbReference type="Proteomes" id="UP000661691">
    <property type="component" value="Unassembled WGS sequence"/>
</dbReference>
<dbReference type="Gene3D" id="1.50.10.10">
    <property type="match status" value="1"/>
</dbReference>
<dbReference type="InterPro" id="IPR012341">
    <property type="entry name" value="6hp_glycosidase-like_sf"/>
</dbReference>
<feature type="domain" description="Lantibiotic biosynthesis protein dehydration" evidence="2">
    <location>
        <begin position="207"/>
        <end position="582"/>
    </location>
</feature>
<reference evidence="3" key="1">
    <citation type="submission" date="2020-09" db="EMBL/GenBank/DDBJ databases">
        <title>A novel bacterium of genus Hazenella, isolated from South China Sea.</title>
        <authorList>
            <person name="Huang H."/>
            <person name="Mo K."/>
            <person name="Hu Y."/>
        </authorList>
    </citation>
    <scope>NUCLEOTIDE SEQUENCE</scope>
    <source>
        <strain evidence="3">IB182357</strain>
    </source>
</reference>
<dbReference type="SUPFAM" id="SSF158745">
    <property type="entry name" value="LanC-like"/>
    <property type="match status" value="1"/>
</dbReference>
<feature type="binding site" evidence="1">
    <location>
        <position position="916"/>
    </location>
    <ligand>
        <name>Zn(2+)</name>
        <dbReference type="ChEBI" id="CHEBI:29105"/>
    </ligand>
</feature>
<feature type="binding site" evidence="1">
    <location>
        <position position="961"/>
    </location>
    <ligand>
        <name>Zn(2+)</name>
        <dbReference type="ChEBI" id="CHEBI:29105"/>
    </ligand>
</feature>
<dbReference type="NCBIfam" id="TIGR03897">
    <property type="entry name" value="lanti_2_LanM"/>
    <property type="match status" value="1"/>
</dbReference>
<keyword evidence="1" id="KW-0479">Metal-binding</keyword>